<dbReference type="Proteomes" id="UP001500326">
    <property type="component" value="Unassembled WGS sequence"/>
</dbReference>
<evidence type="ECO:0008006" key="4">
    <source>
        <dbReference type="Google" id="ProtNLM"/>
    </source>
</evidence>
<evidence type="ECO:0000313" key="3">
    <source>
        <dbReference type="Proteomes" id="UP001500326"/>
    </source>
</evidence>
<organism evidence="2 3">
    <name type="scientific">Microbacterium pumilum</name>
    <dbReference type="NCBI Taxonomy" id="344165"/>
    <lineage>
        <taxon>Bacteria</taxon>
        <taxon>Bacillati</taxon>
        <taxon>Actinomycetota</taxon>
        <taxon>Actinomycetes</taxon>
        <taxon>Micrococcales</taxon>
        <taxon>Microbacteriaceae</taxon>
        <taxon>Microbacterium</taxon>
    </lineage>
</organism>
<dbReference type="EMBL" id="BAAAOH010000001">
    <property type="protein sequence ID" value="GAA1998618.1"/>
    <property type="molecule type" value="Genomic_DNA"/>
</dbReference>
<evidence type="ECO:0000313" key="2">
    <source>
        <dbReference type="EMBL" id="GAA1998618.1"/>
    </source>
</evidence>
<sequence length="107" mass="12359">MTHIMFGRIEVARVDEHCWRLCDATLPEDDPRRVIALAELKDEHVTVLWLRERNSRSTFATFEQALGAAEKIAYKADRRRASRPVPIPHFPPRRHALGSLQSDSNRT</sequence>
<feature type="region of interest" description="Disordered" evidence="1">
    <location>
        <begin position="82"/>
        <end position="107"/>
    </location>
</feature>
<comment type="caution">
    <text evidence="2">The sequence shown here is derived from an EMBL/GenBank/DDBJ whole genome shotgun (WGS) entry which is preliminary data.</text>
</comment>
<protein>
    <recommendedName>
        <fullName evidence="4">Transposase</fullName>
    </recommendedName>
</protein>
<proteinExistence type="predicted"/>
<name>A0ABP5EID6_9MICO</name>
<keyword evidence="3" id="KW-1185">Reference proteome</keyword>
<evidence type="ECO:0000256" key="1">
    <source>
        <dbReference type="SAM" id="MobiDB-lite"/>
    </source>
</evidence>
<gene>
    <name evidence="2" type="ORF">GCM10009777_39890</name>
</gene>
<accession>A0ABP5EID6</accession>
<reference evidence="3" key="1">
    <citation type="journal article" date="2019" name="Int. J. Syst. Evol. Microbiol.">
        <title>The Global Catalogue of Microorganisms (GCM) 10K type strain sequencing project: providing services to taxonomists for standard genome sequencing and annotation.</title>
        <authorList>
            <consortium name="The Broad Institute Genomics Platform"/>
            <consortium name="The Broad Institute Genome Sequencing Center for Infectious Disease"/>
            <person name="Wu L."/>
            <person name="Ma J."/>
        </authorList>
    </citation>
    <scope>NUCLEOTIDE SEQUENCE [LARGE SCALE GENOMIC DNA]</scope>
    <source>
        <strain evidence="3">JCM 14902</strain>
    </source>
</reference>